<dbReference type="PANTHER" id="PTHR48081">
    <property type="entry name" value="AB HYDROLASE SUPERFAMILY PROTEIN C4A8.06C"/>
    <property type="match status" value="1"/>
</dbReference>
<dbReference type="STRING" id="43989.cce_2053"/>
<evidence type="ECO:0000313" key="5">
    <source>
        <dbReference type="EMBL" id="ACB51403.1"/>
    </source>
</evidence>
<dbReference type="OrthoDB" id="24847at2"/>
<dbReference type="KEGG" id="cyt:cce_2053"/>
<name>B1X1H4_CROS5</name>
<dbReference type="PROSITE" id="PS01173">
    <property type="entry name" value="LIPASE_GDXG_HIS"/>
    <property type="match status" value="1"/>
</dbReference>
<evidence type="ECO:0000259" key="4">
    <source>
        <dbReference type="Pfam" id="PF20434"/>
    </source>
</evidence>
<sequence>MFKFKPQLLLILVVPFLIMILPLLVKLTDRVRRVTTAPQNYQKHLNITYLEVNNISLKLDIYAPKNKNEPVSTLIYFHGGGWISGTKDATLSSILPYIKKGWGVVTVQYRLGNVSLAPAAVKDSLCAVKWVINNGDEYGFDVNKIVLSGESAGGHLALITGMLPASSDLDHQCPDNKKIKVAAIVNWYGIADVVDVLQGENQQDYAVEWLGNQSDRLNIAQKISPINYVRDDLPPILTIHGDADTLVPYSHAVQLHQALEKAQVPNELMTITDGGHGGFGNKEMTAIYETIDHFLGSHLHQK</sequence>
<dbReference type="eggNOG" id="COG0657">
    <property type="taxonomic scope" value="Bacteria"/>
</dbReference>
<dbReference type="Gene3D" id="3.40.50.1820">
    <property type="entry name" value="alpha/beta hydrolase"/>
    <property type="match status" value="1"/>
</dbReference>
<dbReference type="InterPro" id="IPR050300">
    <property type="entry name" value="GDXG_lipolytic_enzyme"/>
</dbReference>
<keyword evidence="3" id="KW-1133">Transmembrane helix</keyword>
<dbReference type="InterPro" id="IPR029058">
    <property type="entry name" value="AB_hydrolase_fold"/>
</dbReference>
<evidence type="ECO:0000256" key="3">
    <source>
        <dbReference type="SAM" id="Phobius"/>
    </source>
</evidence>
<accession>B1X1H4</accession>
<dbReference type="Pfam" id="PF20434">
    <property type="entry name" value="BD-FAE"/>
    <property type="match status" value="1"/>
</dbReference>
<evidence type="ECO:0000256" key="1">
    <source>
        <dbReference type="ARBA" id="ARBA00010515"/>
    </source>
</evidence>
<protein>
    <recommendedName>
        <fullName evidence="4">BD-FAE-like domain-containing protein</fullName>
    </recommendedName>
</protein>
<dbReference type="InterPro" id="IPR002168">
    <property type="entry name" value="Lipase_GDXG_HIS_AS"/>
</dbReference>
<dbReference type="PANTHER" id="PTHR48081:SF13">
    <property type="entry name" value="ALPHA_BETA HYDROLASE"/>
    <property type="match status" value="1"/>
</dbReference>
<dbReference type="SUPFAM" id="SSF53474">
    <property type="entry name" value="alpha/beta-Hydrolases"/>
    <property type="match status" value="1"/>
</dbReference>
<keyword evidence="3" id="KW-0812">Transmembrane</keyword>
<dbReference type="ESTHER" id="cyaa5-b1x1h4">
    <property type="family name" value="BD-FAE"/>
</dbReference>
<evidence type="ECO:0000313" key="6">
    <source>
        <dbReference type="Proteomes" id="UP000001203"/>
    </source>
</evidence>
<dbReference type="HOGENOM" id="CLU_012494_4_0_3"/>
<organism evidence="5 6">
    <name type="scientific">Crocosphaera subtropica (strain ATCC 51142 / BH68)</name>
    <name type="common">Cyanothece sp. (strain ATCC 51142)</name>
    <dbReference type="NCBI Taxonomy" id="43989"/>
    <lineage>
        <taxon>Bacteria</taxon>
        <taxon>Bacillati</taxon>
        <taxon>Cyanobacteriota</taxon>
        <taxon>Cyanophyceae</taxon>
        <taxon>Oscillatoriophycideae</taxon>
        <taxon>Chroococcales</taxon>
        <taxon>Aphanothecaceae</taxon>
        <taxon>Crocosphaera</taxon>
        <taxon>Crocosphaera subtropica</taxon>
    </lineage>
</organism>
<proteinExistence type="inferred from homology"/>
<dbReference type="InterPro" id="IPR049492">
    <property type="entry name" value="BD-FAE-like_dom"/>
</dbReference>
<keyword evidence="6" id="KW-1185">Reference proteome</keyword>
<evidence type="ECO:0000256" key="2">
    <source>
        <dbReference type="ARBA" id="ARBA00022801"/>
    </source>
</evidence>
<dbReference type="AlphaFoldDB" id="B1X1H4"/>
<dbReference type="EMBL" id="CP000806">
    <property type="protein sequence ID" value="ACB51403.1"/>
    <property type="molecule type" value="Genomic_DNA"/>
</dbReference>
<gene>
    <name evidence="5" type="ordered locus">cce_2053</name>
</gene>
<dbReference type="GO" id="GO:0016787">
    <property type="term" value="F:hydrolase activity"/>
    <property type="evidence" value="ECO:0007669"/>
    <property type="project" value="UniProtKB-KW"/>
</dbReference>
<keyword evidence="3" id="KW-0472">Membrane</keyword>
<comment type="similarity">
    <text evidence="1">Belongs to the 'GDXG' lipolytic enzyme family.</text>
</comment>
<dbReference type="Proteomes" id="UP000001203">
    <property type="component" value="Chromosome circular"/>
</dbReference>
<feature type="domain" description="BD-FAE-like" evidence="4">
    <location>
        <begin position="59"/>
        <end position="259"/>
    </location>
</feature>
<reference evidence="5 6" key="1">
    <citation type="journal article" date="2008" name="Proc. Natl. Acad. Sci. U.S.A.">
        <title>The genome of Cyanothece 51142, a unicellular diazotrophic cyanobacterium important in the marine nitrogen cycle.</title>
        <authorList>
            <person name="Welsh E.A."/>
            <person name="Liberton M."/>
            <person name="Stoeckel J."/>
            <person name="Loh T."/>
            <person name="Elvitigala T."/>
            <person name="Wang C."/>
            <person name="Wollam A."/>
            <person name="Fulton R.S."/>
            <person name="Clifton S.W."/>
            <person name="Jacobs J.M."/>
            <person name="Aurora R."/>
            <person name="Ghosh B.K."/>
            <person name="Sherman L.A."/>
            <person name="Smith R.D."/>
            <person name="Wilson R.K."/>
            <person name="Pakrasi H.B."/>
        </authorList>
    </citation>
    <scope>NUCLEOTIDE SEQUENCE [LARGE SCALE GENOMIC DNA]</scope>
    <source>
        <strain evidence="6">ATCC 51142 / BH68</strain>
    </source>
</reference>
<keyword evidence="2" id="KW-0378">Hydrolase</keyword>
<feature type="transmembrane region" description="Helical" evidence="3">
    <location>
        <begin position="6"/>
        <end position="25"/>
    </location>
</feature>